<dbReference type="HOGENOM" id="CLU_3125570_0_0_1"/>
<accession>S8BEF6</accession>
<proteinExistence type="predicted"/>
<gene>
    <name evidence="1" type="ORF">PDE_08389</name>
</gene>
<evidence type="ECO:0000313" key="1">
    <source>
        <dbReference type="EMBL" id="EPS33427.1"/>
    </source>
</evidence>
<organism evidence="1 2">
    <name type="scientific">Penicillium oxalicum (strain 114-2 / CGMCC 5302)</name>
    <name type="common">Penicillium decumbens</name>
    <dbReference type="NCBI Taxonomy" id="933388"/>
    <lineage>
        <taxon>Eukaryota</taxon>
        <taxon>Fungi</taxon>
        <taxon>Dikarya</taxon>
        <taxon>Ascomycota</taxon>
        <taxon>Pezizomycotina</taxon>
        <taxon>Eurotiomycetes</taxon>
        <taxon>Eurotiomycetidae</taxon>
        <taxon>Eurotiales</taxon>
        <taxon>Aspergillaceae</taxon>
        <taxon>Penicillium</taxon>
    </lineage>
</organism>
<name>S8BEF6_PENO1</name>
<dbReference type="AlphaFoldDB" id="S8BEF6"/>
<sequence>MELLRAAPRWNAWGRNGERPIPNGHQLDPGQRLIILDDDKCSLDLRWSTP</sequence>
<protein>
    <submittedName>
        <fullName evidence="1">Uncharacterized protein</fullName>
    </submittedName>
</protein>
<reference evidence="1 2" key="1">
    <citation type="journal article" date="2013" name="PLoS ONE">
        <title>Genomic and secretomic analyses reveal unique features of the lignocellulolytic enzyme system of Penicillium decumbens.</title>
        <authorList>
            <person name="Liu G."/>
            <person name="Zhang L."/>
            <person name="Wei X."/>
            <person name="Zou G."/>
            <person name="Qin Y."/>
            <person name="Ma L."/>
            <person name="Li J."/>
            <person name="Zheng H."/>
            <person name="Wang S."/>
            <person name="Wang C."/>
            <person name="Xun L."/>
            <person name="Zhao G.-P."/>
            <person name="Zhou Z."/>
            <person name="Qu Y."/>
        </authorList>
    </citation>
    <scope>NUCLEOTIDE SEQUENCE [LARGE SCALE GENOMIC DNA]</scope>
    <source>
        <strain evidence="2">114-2 / CGMCC 5302</strain>
    </source>
</reference>
<evidence type="ECO:0000313" key="2">
    <source>
        <dbReference type="Proteomes" id="UP000019376"/>
    </source>
</evidence>
<dbReference type="EMBL" id="KB644415">
    <property type="protein sequence ID" value="EPS33427.1"/>
    <property type="molecule type" value="Genomic_DNA"/>
</dbReference>
<dbReference type="Proteomes" id="UP000019376">
    <property type="component" value="Unassembled WGS sequence"/>
</dbReference>
<keyword evidence="2" id="KW-1185">Reference proteome</keyword>